<keyword evidence="3" id="KW-1185">Reference proteome</keyword>
<evidence type="ECO:0000256" key="1">
    <source>
        <dbReference type="SAM" id="SignalP"/>
    </source>
</evidence>
<dbReference type="PANTHER" id="PTHR34407">
    <property type="entry name" value="EXPRESSED PROTEIN"/>
    <property type="match status" value="1"/>
</dbReference>
<name>A0A836CE21_9STRA</name>
<feature type="chain" id="PRO_5033041860" evidence="1">
    <location>
        <begin position="22"/>
        <end position="394"/>
    </location>
</feature>
<protein>
    <submittedName>
        <fullName evidence="2">Uncharacterized protein</fullName>
    </submittedName>
</protein>
<dbReference type="PANTHER" id="PTHR34407:SF1">
    <property type="entry name" value="SGNH HYDROLASE-TYPE ESTERASE DOMAIN-CONTAINING PROTEIN"/>
    <property type="match status" value="1"/>
</dbReference>
<dbReference type="SUPFAM" id="SSF52266">
    <property type="entry name" value="SGNH hydrolase"/>
    <property type="match status" value="1"/>
</dbReference>
<reference evidence="2" key="1">
    <citation type="submission" date="2021-02" db="EMBL/GenBank/DDBJ databases">
        <title>First Annotated Genome of the Yellow-green Alga Tribonema minus.</title>
        <authorList>
            <person name="Mahan K.M."/>
        </authorList>
    </citation>
    <scope>NUCLEOTIDE SEQUENCE</scope>
    <source>
        <strain evidence="2">UTEX B ZZ1240</strain>
    </source>
</reference>
<organism evidence="2 3">
    <name type="scientific">Tribonema minus</name>
    <dbReference type="NCBI Taxonomy" id="303371"/>
    <lineage>
        <taxon>Eukaryota</taxon>
        <taxon>Sar</taxon>
        <taxon>Stramenopiles</taxon>
        <taxon>Ochrophyta</taxon>
        <taxon>PX clade</taxon>
        <taxon>Xanthophyceae</taxon>
        <taxon>Tribonematales</taxon>
        <taxon>Tribonemataceae</taxon>
        <taxon>Tribonema</taxon>
    </lineage>
</organism>
<comment type="caution">
    <text evidence="2">The sequence shown here is derived from an EMBL/GenBank/DDBJ whole genome shotgun (WGS) entry which is preliminary data.</text>
</comment>
<dbReference type="EMBL" id="JAFCMP010000301">
    <property type="protein sequence ID" value="KAG5181718.1"/>
    <property type="molecule type" value="Genomic_DNA"/>
</dbReference>
<accession>A0A836CE21</accession>
<evidence type="ECO:0000313" key="3">
    <source>
        <dbReference type="Proteomes" id="UP000664859"/>
    </source>
</evidence>
<keyword evidence="1" id="KW-0732">Signal</keyword>
<evidence type="ECO:0000313" key="2">
    <source>
        <dbReference type="EMBL" id="KAG5181718.1"/>
    </source>
</evidence>
<feature type="signal peptide" evidence="1">
    <location>
        <begin position="1"/>
        <end position="21"/>
    </location>
</feature>
<dbReference type="Proteomes" id="UP000664859">
    <property type="component" value="Unassembled WGS sequence"/>
</dbReference>
<sequence length="394" mass="43707">MRPFLPLLLVVLAKLAQGASSNNAQRQLLQLLQEPSLQQYPGHALSLQPAAAFAAAHIDAMHQRPPDQLFRNSLVHSGGLTDLQLEVFFRKCANPGSVINVGAIGGSNTQLPWSFLWPVVDLLQEMCPHTTVTGFNGARGSHGSLTLGMCIKTVTAPQLDIAFAEFALNDQGQYRRQNGRTSSFPYELMTRTMLANYDPAPAVFNLFMWGRSFTFDSAQADLEPVVEHYDVTALSLRDLVWPFVTAQAEPWPNVARLTHDNNHANEAVQHYVGQLFVLYICERFQVLDMETASTLLPVHSDLGIVLFSNCYRTGYLDTTPAFRINLVEGDAEPYKRTPLQLVSAMQGDLDGNAEMYRVDPPLEPGERVLEAVPNPECTRKLNGRCDGFYSVITL</sequence>
<proteinExistence type="predicted"/>
<gene>
    <name evidence="2" type="ORF">JKP88DRAFT_320787</name>
</gene>
<dbReference type="AlphaFoldDB" id="A0A836CE21"/>